<proteinExistence type="predicted"/>
<feature type="transmembrane region" description="Helical" evidence="1">
    <location>
        <begin position="84"/>
        <end position="104"/>
    </location>
</feature>
<keyword evidence="1" id="KW-1133">Transmembrane helix</keyword>
<feature type="transmembrane region" description="Helical" evidence="1">
    <location>
        <begin position="262"/>
        <end position="284"/>
    </location>
</feature>
<dbReference type="InterPro" id="IPR016024">
    <property type="entry name" value="ARM-type_fold"/>
</dbReference>
<sequence>MEQSKDGEPSARVQVLEQSDGLSIVISDSHGSTFFGPQRELSDLQSINNDDAAGPSGSHGHDAPEKKLTLFALRLSILEKAASGLGAVGFVWATVVLLGGFAITLEKKDFWFITIILLVESTRIFSRSHELEWQHQATWSLAEAGRSSFRAIKSSSRLLFQALLAVFRPFSIGSRRIAGDVRKFSEAPRGAATAQRTWHTTDVPLLPYAGWVLLSRNVSRLLYWLQLVSASSCVSLSLMRLIEQDYGVVHVGDTDKKNRRSALNIFYGLALAEALFFLAERAYFEWKVSHRRLLDQVSMECHLGAYGMVSIKRFFYDAYSKCVNGSIFDGLKMDLITFAEELLASSSRDEQLIGARILLKFSTSNRFADAALRKIGTSTLVIERLIEMLNWKNSAEVELRKSAAVIVSKLAGKKQNALRVAGIPGAMESISSLLYTGQCCSNPKPDEVGHRCFVAGRANCESSVFNLLGLLILKKLANDHDNCGKIGHTRGLLAKIIDFTSGGRRLGRREGVSESQINAVKRSLQVVKMLASTSGSTGRALRQEISEIVFTVSNIREILQYGERYITLQKLGIEILTSLAMDEEARERIGSTGGIVKELLRIFFRTGFTEDQNSVKVEAGEALAMLALESKQNCDRILKEAGVVERLVSSLSDLVLRIHSSRILRNLCNYAGTECFFQLRGVTAGATMVLKAILVEEMKLLEVSLGLAVEIIKLMSPEEYNEELAKAGIKKVELAEKLVQILNQYNYPSIKVPRIRRFVTELAIGMIKSDGRYIRMFRDLGMVKELEHVSETTSELECFNVFSGSVGLSRHNTTLCSLVDSALEMMGTK</sequence>
<dbReference type="OrthoDB" id="662108at2759"/>
<organism evidence="2 3">
    <name type="scientific">Cocos nucifera</name>
    <name type="common">Coconut palm</name>
    <dbReference type="NCBI Taxonomy" id="13894"/>
    <lineage>
        <taxon>Eukaryota</taxon>
        <taxon>Viridiplantae</taxon>
        <taxon>Streptophyta</taxon>
        <taxon>Embryophyta</taxon>
        <taxon>Tracheophyta</taxon>
        <taxon>Spermatophyta</taxon>
        <taxon>Magnoliopsida</taxon>
        <taxon>Liliopsida</taxon>
        <taxon>Arecaceae</taxon>
        <taxon>Arecoideae</taxon>
        <taxon>Cocoseae</taxon>
        <taxon>Attaleinae</taxon>
        <taxon>Cocos</taxon>
    </lineage>
</organism>
<evidence type="ECO:0008006" key="4">
    <source>
        <dbReference type="Google" id="ProtNLM"/>
    </source>
</evidence>
<gene>
    <name evidence="2" type="ORF">COCNU_04G007630</name>
</gene>
<dbReference type="Proteomes" id="UP000797356">
    <property type="component" value="Chromosome 4"/>
</dbReference>
<dbReference type="PANTHER" id="PTHR33115">
    <property type="entry name" value="ARM REPEAT SUPERFAMILY PROTEIN"/>
    <property type="match status" value="1"/>
</dbReference>
<comment type="caution">
    <text evidence="2">The sequence shown here is derived from an EMBL/GenBank/DDBJ whole genome shotgun (WGS) entry which is preliminary data.</text>
</comment>
<reference evidence="2" key="2">
    <citation type="submission" date="2019-07" db="EMBL/GenBank/DDBJ databases">
        <authorList>
            <person name="Yang Y."/>
            <person name="Bocs S."/>
            <person name="Baudouin L."/>
        </authorList>
    </citation>
    <scope>NUCLEOTIDE SEQUENCE</scope>
    <source>
        <tissue evidence="2">Spear leaf of Hainan Tall coconut</tissue>
    </source>
</reference>
<keyword evidence="1" id="KW-0472">Membrane</keyword>
<keyword evidence="1" id="KW-0812">Transmembrane</keyword>
<dbReference type="Gene3D" id="1.25.10.10">
    <property type="entry name" value="Leucine-rich Repeat Variant"/>
    <property type="match status" value="1"/>
</dbReference>
<name>A0A8K0I683_COCNU</name>
<dbReference type="PANTHER" id="PTHR33115:SF50">
    <property type="entry name" value="ARM REPEAT SUPERFAMILY PROTEIN"/>
    <property type="match status" value="1"/>
</dbReference>
<dbReference type="EMBL" id="CM017875">
    <property type="protein sequence ID" value="KAG1338457.1"/>
    <property type="molecule type" value="Genomic_DNA"/>
</dbReference>
<evidence type="ECO:0000313" key="2">
    <source>
        <dbReference type="EMBL" id="KAG1338457.1"/>
    </source>
</evidence>
<evidence type="ECO:0000313" key="3">
    <source>
        <dbReference type="Proteomes" id="UP000797356"/>
    </source>
</evidence>
<protein>
    <recommendedName>
        <fullName evidence="4">ARM repeat superfamily protein</fullName>
    </recommendedName>
</protein>
<dbReference type="AlphaFoldDB" id="A0A8K0I683"/>
<dbReference type="SUPFAM" id="SSF48371">
    <property type="entry name" value="ARM repeat"/>
    <property type="match status" value="1"/>
</dbReference>
<keyword evidence="3" id="KW-1185">Reference proteome</keyword>
<dbReference type="InterPro" id="IPR011989">
    <property type="entry name" value="ARM-like"/>
</dbReference>
<reference evidence="2" key="1">
    <citation type="journal article" date="2017" name="Gigascience">
        <title>The genome draft of coconut (Cocos nucifera).</title>
        <authorList>
            <person name="Xiao Y."/>
            <person name="Xu P."/>
            <person name="Fan H."/>
            <person name="Baudouin L."/>
            <person name="Xia W."/>
            <person name="Bocs S."/>
            <person name="Xu J."/>
            <person name="Li Q."/>
            <person name="Guo A."/>
            <person name="Zhou L."/>
            <person name="Li J."/>
            <person name="Wu Y."/>
            <person name="Ma Z."/>
            <person name="Armero A."/>
            <person name="Issali A.E."/>
            <person name="Liu N."/>
            <person name="Peng M."/>
            <person name="Yang Y."/>
        </authorList>
    </citation>
    <scope>NUCLEOTIDE SEQUENCE</scope>
    <source>
        <tissue evidence="2">Spear leaf of Hainan Tall coconut</tissue>
    </source>
</reference>
<evidence type="ECO:0000256" key="1">
    <source>
        <dbReference type="SAM" id="Phobius"/>
    </source>
</evidence>
<accession>A0A8K0I683</accession>